<evidence type="ECO:0000256" key="1">
    <source>
        <dbReference type="SAM" id="MobiDB-lite"/>
    </source>
</evidence>
<feature type="compositionally biased region" description="Polar residues" evidence="1">
    <location>
        <begin position="132"/>
        <end position="144"/>
    </location>
</feature>
<evidence type="ECO:0000313" key="2">
    <source>
        <dbReference type="EMBL" id="KAG8043564.1"/>
    </source>
</evidence>
<dbReference type="Proteomes" id="UP000729402">
    <property type="component" value="Unassembled WGS sequence"/>
</dbReference>
<feature type="compositionally biased region" description="Polar residues" evidence="1">
    <location>
        <begin position="174"/>
        <end position="190"/>
    </location>
</feature>
<proteinExistence type="predicted"/>
<keyword evidence="3" id="KW-1185">Reference proteome</keyword>
<dbReference type="AlphaFoldDB" id="A0A8J5VEY7"/>
<dbReference type="EMBL" id="JAAALK010000953">
    <property type="protein sequence ID" value="KAG8043564.1"/>
    <property type="molecule type" value="Genomic_DNA"/>
</dbReference>
<feature type="region of interest" description="Disordered" evidence="1">
    <location>
        <begin position="1"/>
        <end position="30"/>
    </location>
</feature>
<name>A0A8J5VEY7_ZIZPA</name>
<reference evidence="2" key="2">
    <citation type="submission" date="2021-02" db="EMBL/GenBank/DDBJ databases">
        <authorList>
            <person name="Kimball J.A."/>
            <person name="Haas M.W."/>
            <person name="Macchietto M."/>
            <person name="Kono T."/>
            <person name="Duquette J."/>
            <person name="Shao M."/>
        </authorList>
    </citation>
    <scope>NUCLEOTIDE SEQUENCE</scope>
    <source>
        <tissue evidence="2">Fresh leaf tissue</tissue>
    </source>
</reference>
<feature type="region of interest" description="Disordered" evidence="1">
    <location>
        <begin position="127"/>
        <end position="190"/>
    </location>
</feature>
<feature type="compositionally biased region" description="Polar residues" evidence="1">
    <location>
        <begin position="15"/>
        <end position="26"/>
    </location>
</feature>
<accession>A0A8J5VEY7</accession>
<gene>
    <name evidence="2" type="ORF">GUJ93_ZPchr0458g22807</name>
</gene>
<comment type="caution">
    <text evidence="2">The sequence shown here is derived from an EMBL/GenBank/DDBJ whole genome shotgun (WGS) entry which is preliminary data.</text>
</comment>
<organism evidence="2 3">
    <name type="scientific">Zizania palustris</name>
    <name type="common">Northern wild rice</name>
    <dbReference type="NCBI Taxonomy" id="103762"/>
    <lineage>
        <taxon>Eukaryota</taxon>
        <taxon>Viridiplantae</taxon>
        <taxon>Streptophyta</taxon>
        <taxon>Embryophyta</taxon>
        <taxon>Tracheophyta</taxon>
        <taxon>Spermatophyta</taxon>
        <taxon>Magnoliopsida</taxon>
        <taxon>Liliopsida</taxon>
        <taxon>Poales</taxon>
        <taxon>Poaceae</taxon>
        <taxon>BOP clade</taxon>
        <taxon>Oryzoideae</taxon>
        <taxon>Oryzeae</taxon>
        <taxon>Zizaniinae</taxon>
        <taxon>Zizania</taxon>
    </lineage>
</organism>
<reference evidence="2" key="1">
    <citation type="journal article" date="2021" name="bioRxiv">
        <title>Whole Genome Assembly and Annotation of Northern Wild Rice, Zizania palustris L., Supports a Whole Genome Duplication in the Zizania Genus.</title>
        <authorList>
            <person name="Haas M."/>
            <person name="Kono T."/>
            <person name="Macchietto M."/>
            <person name="Millas R."/>
            <person name="McGilp L."/>
            <person name="Shao M."/>
            <person name="Duquette J."/>
            <person name="Hirsch C.N."/>
            <person name="Kimball J."/>
        </authorList>
    </citation>
    <scope>NUCLEOTIDE SEQUENCE</scope>
    <source>
        <tissue evidence="2">Fresh leaf tissue</tissue>
    </source>
</reference>
<sequence>MILPQRPELPRLRPSQVQKRPSTIHGQSADPRIPVHLEDVTFAKPDFFQTGSLIKMHLLEGKLSVRFTKILNLQANLTHQLYERQQLLFCRKRNLLNIPVIDAVKESLDQIQHVDSKDMVNIKIASGPKEQPNATNKNTEQSEQLETKTDVFRGINGPNSVASGNAPDVEAVSTAHNPQGSQPSTLIETL</sequence>
<protein>
    <submittedName>
        <fullName evidence="2">Uncharacterized protein</fullName>
    </submittedName>
</protein>
<evidence type="ECO:0000313" key="3">
    <source>
        <dbReference type="Proteomes" id="UP000729402"/>
    </source>
</evidence>